<evidence type="ECO:0000256" key="15">
    <source>
        <dbReference type="ARBA" id="ARBA00023329"/>
    </source>
</evidence>
<comment type="function">
    <text evidence="17">Proton-coupled zinc ion antiporter mediating the entry of zinc into the lumen of pancreatic beta cell secretory granules, thereby regulating insulin secretion.</text>
</comment>
<dbReference type="NCBIfam" id="TIGR01297">
    <property type="entry name" value="CDF"/>
    <property type="match status" value="1"/>
</dbReference>
<evidence type="ECO:0000256" key="21">
    <source>
        <dbReference type="SAM" id="MobiDB-lite"/>
    </source>
</evidence>
<evidence type="ECO:0000259" key="23">
    <source>
        <dbReference type="Pfam" id="PF01545"/>
    </source>
</evidence>
<feature type="region of interest" description="Disordered" evidence="21">
    <location>
        <begin position="1"/>
        <end position="20"/>
    </location>
</feature>
<proteinExistence type="inferred from homology"/>
<reference evidence="24" key="4">
    <citation type="submission" date="2025-08" db="UniProtKB">
        <authorList>
            <consortium name="Ensembl"/>
        </authorList>
    </citation>
    <scope>IDENTIFICATION</scope>
</reference>
<evidence type="ECO:0000256" key="16">
    <source>
        <dbReference type="ARBA" id="ARBA00033403"/>
    </source>
</evidence>
<keyword evidence="14 22" id="KW-0472">Membrane</keyword>
<dbReference type="PANTHER" id="PTHR11562">
    <property type="entry name" value="CATION EFFLUX PROTEIN/ ZINC TRANSPORTER"/>
    <property type="match status" value="1"/>
</dbReference>
<evidence type="ECO:0000256" key="13">
    <source>
        <dbReference type="ARBA" id="ARBA00023065"/>
    </source>
</evidence>
<evidence type="ECO:0000313" key="24">
    <source>
        <dbReference type="Ensembl" id="ENSCMIP00000044447.1"/>
    </source>
</evidence>
<evidence type="ECO:0000256" key="17">
    <source>
        <dbReference type="ARBA" id="ARBA00037214"/>
    </source>
</evidence>
<dbReference type="GO" id="GO:0015297">
    <property type="term" value="F:antiporter activity"/>
    <property type="evidence" value="ECO:0007669"/>
    <property type="project" value="UniProtKB-KW"/>
</dbReference>
<evidence type="ECO:0000256" key="6">
    <source>
        <dbReference type="ARBA" id="ARBA00022449"/>
    </source>
</evidence>
<keyword evidence="12 22" id="KW-1133">Transmembrane helix</keyword>
<feature type="transmembrane region" description="Helical" evidence="22">
    <location>
        <begin position="142"/>
        <end position="161"/>
    </location>
</feature>
<dbReference type="PANTHER" id="PTHR11562:SF37">
    <property type="entry name" value="PROTON-COUPLED ZINC ANTIPORTER SLC30A8"/>
    <property type="match status" value="1"/>
</dbReference>
<dbReference type="GeneTree" id="ENSGT00940000160706"/>
<keyword evidence="11" id="KW-0864">Zinc transport</keyword>
<evidence type="ECO:0000256" key="2">
    <source>
        <dbReference type="ARBA" id="ARBA00004651"/>
    </source>
</evidence>
<dbReference type="GO" id="GO:0030073">
    <property type="term" value="P:insulin secretion"/>
    <property type="evidence" value="ECO:0007669"/>
    <property type="project" value="TreeGrafter"/>
</dbReference>
<keyword evidence="7" id="KW-1003">Cell membrane</keyword>
<dbReference type="Pfam" id="PF01545">
    <property type="entry name" value="Cation_efflux"/>
    <property type="match status" value="1"/>
</dbReference>
<gene>
    <name evidence="24" type="primary">LOC103181217</name>
</gene>
<keyword evidence="8 22" id="KW-0812">Transmembrane</keyword>
<evidence type="ECO:0000256" key="4">
    <source>
        <dbReference type="ARBA" id="ARBA00011738"/>
    </source>
</evidence>
<feature type="transmembrane region" description="Helical" evidence="22">
    <location>
        <begin position="214"/>
        <end position="240"/>
    </location>
</feature>
<dbReference type="InterPro" id="IPR002524">
    <property type="entry name" value="Cation_efflux"/>
</dbReference>
<evidence type="ECO:0000256" key="22">
    <source>
        <dbReference type="SAM" id="Phobius"/>
    </source>
</evidence>
<dbReference type="GO" id="GO:0005385">
    <property type="term" value="F:zinc ion transmembrane transporter activity"/>
    <property type="evidence" value="ECO:0007669"/>
    <property type="project" value="TreeGrafter"/>
</dbReference>
<keyword evidence="5" id="KW-0813">Transport</keyword>
<evidence type="ECO:0000313" key="25">
    <source>
        <dbReference type="Proteomes" id="UP000314986"/>
    </source>
</evidence>
<evidence type="ECO:0000256" key="18">
    <source>
        <dbReference type="ARBA" id="ARBA00040844"/>
    </source>
</evidence>
<keyword evidence="15" id="KW-0968">Cytoplasmic vesicle</keyword>
<dbReference type="GO" id="GO:0030658">
    <property type="term" value="C:transport vesicle membrane"/>
    <property type="evidence" value="ECO:0007669"/>
    <property type="project" value="UniProtKB-SubCell"/>
</dbReference>
<evidence type="ECO:0000256" key="1">
    <source>
        <dbReference type="ARBA" id="ARBA00004638"/>
    </source>
</evidence>
<evidence type="ECO:0000256" key="3">
    <source>
        <dbReference type="ARBA" id="ARBA00008873"/>
    </source>
</evidence>
<evidence type="ECO:0000256" key="10">
    <source>
        <dbReference type="ARBA" id="ARBA00022833"/>
    </source>
</evidence>
<feature type="transmembrane region" description="Helical" evidence="22">
    <location>
        <begin position="72"/>
        <end position="93"/>
    </location>
</feature>
<dbReference type="Gene3D" id="1.20.1510.10">
    <property type="entry name" value="Cation efflux protein transmembrane domain"/>
    <property type="match status" value="1"/>
</dbReference>
<feature type="domain" description="Cation efflux protein transmembrane" evidence="23">
    <location>
        <begin position="73"/>
        <end position="241"/>
    </location>
</feature>
<name>A0A4W3JP44_CALMI</name>
<organism evidence="24 25">
    <name type="scientific">Callorhinchus milii</name>
    <name type="common">Ghost shark</name>
    <dbReference type="NCBI Taxonomy" id="7868"/>
    <lineage>
        <taxon>Eukaryota</taxon>
        <taxon>Metazoa</taxon>
        <taxon>Chordata</taxon>
        <taxon>Craniata</taxon>
        <taxon>Vertebrata</taxon>
        <taxon>Chondrichthyes</taxon>
        <taxon>Holocephali</taxon>
        <taxon>Chimaeriformes</taxon>
        <taxon>Callorhinchidae</taxon>
        <taxon>Callorhinchus</taxon>
    </lineage>
</organism>
<sequence length="252" mass="28028">MEGNEGKDENSELDPLRDGEPVELSFQQTALDLEKNHQPEPGTASNGLFHCHYNKNALEKRKMEQQKSKIRLYRALAICLVFMIGEIVGGYFASSLAVMTDAAHLLVDFISFLISLFSLWLSSRPVTKKLNFGWYRAEILGALFSVFTIWVVTGVLVAFACKRLISGDYEINGVIMLITSSCAVIANIIMGFALHEGGHGHNESDHSHQPNASVRAAFIHVVGDLFQSISVFISALIIYLKVSFHLALERRE</sequence>
<dbReference type="GO" id="GO:0009749">
    <property type="term" value="P:response to glucose"/>
    <property type="evidence" value="ECO:0007669"/>
    <property type="project" value="TreeGrafter"/>
</dbReference>
<comment type="subcellular location">
    <subcellularLocation>
        <location evidence="2">Cell membrane</location>
        <topology evidence="2">Multi-pass membrane protein</topology>
    </subcellularLocation>
    <subcellularLocation>
        <location evidence="1">Cytoplasmic vesicle</location>
        <location evidence="1">Secretory vesicle membrane</location>
        <topology evidence="1">Multi-pass membrane protein</topology>
    </subcellularLocation>
</comment>
<dbReference type="InterPro" id="IPR027469">
    <property type="entry name" value="Cation_efflux_TMD_sf"/>
</dbReference>
<protein>
    <recommendedName>
        <fullName evidence="18">Proton-coupled zinc antiporter SLC30A8</fullName>
    </recommendedName>
    <alternativeName>
        <fullName evidence="16">Solute carrier family 30 member 8</fullName>
    </alternativeName>
    <alternativeName>
        <fullName evidence="19">Zinc transporter 8</fullName>
    </alternativeName>
</protein>
<feature type="transmembrane region" description="Helical" evidence="22">
    <location>
        <begin position="105"/>
        <end position="122"/>
    </location>
</feature>
<comment type="catalytic activity">
    <reaction evidence="20">
        <text>Zn(2+)(in) + 2 H(+)(out) = Zn(2+)(out) + 2 H(+)(in)</text>
        <dbReference type="Rhea" id="RHEA:72627"/>
        <dbReference type="ChEBI" id="CHEBI:15378"/>
        <dbReference type="ChEBI" id="CHEBI:29105"/>
    </reaction>
</comment>
<dbReference type="InterPro" id="IPR058533">
    <property type="entry name" value="Cation_efflux_TM"/>
</dbReference>
<evidence type="ECO:0000256" key="7">
    <source>
        <dbReference type="ARBA" id="ARBA00022475"/>
    </source>
</evidence>
<feature type="transmembrane region" description="Helical" evidence="22">
    <location>
        <begin position="173"/>
        <end position="194"/>
    </location>
</feature>
<evidence type="ECO:0000256" key="8">
    <source>
        <dbReference type="ARBA" id="ARBA00022692"/>
    </source>
</evidence>
<keyword evidence="13" id="KW-0406">Ion transport</keyword>
<dbReference type="FunFam" id="1.20.1510.10:FF:000002">
    <property type="entry name" value="zinc transporter 3 isoform X1"/>
    <property type="match status" value="1"/>
</dbReference>
<dbReference type="GO" id="GO:0010043">
    <property type="term" value="P:response to zinc ion"/>
    <property type="evidence" value="ECO:0007669"/>
    <property type="project" value="TreeGrafter"/>
</dbReference>
<dbReference type="AlphaFoldDB" id="A0A4W3JP44"/>
<reference evidence="25" key="3">
    <citation type="journal article" date="2014" name="Nature">
        <title>Elephant shark genome provides unique insights into gnathostome evolution.</title>
        <authorList>
            <consortium name="International Elephant Shark Genome Sequencing Consortium"/>
            <person name="Venkatesh B."/>
            <person name="Lee A.P."/>
            <person name="Ravi V."/>
            <person name="Maurya A.K."/>
            <person name="Lian M.M."/>
            <person name="Swann J.B."/>
            <person name="Ohta Y."/>
            <person name="Flajnik M.F."/>
            <person name="Sutoh Y."/>
            <person name="Kasahara M."/>
            <person name="Hoon S."/>
            <person name="Gangu V."/>
            <person name="Roy S.W."/>
            <person name="Irimia M."/>
            <person name="Korzh V."/>
            <person name="Kondrychyn I."/>
            <person name="Lim Z.W."/>
            <person name="Tay B.H."/>
            <person name="Tohari S."/>
            <person name="Kong K.W."/>
            <person name="Ho S."/>
            <person name="Lorente-Galdos B."/>
            <person name="Quilez J."/>
            <person name="Marques-Bonet T."/>
            <person name="Raney B.J."/>
            <person name="Ingham P.W."/>
            <person name="Tay A."/>
            <person name="Hillier L.W."/>
            <person name="Minx P."/>
            <person name="Boehm T."/>
            <person name="Wilson R.K."/>
            <person name="Brenner S."/>
            <person name="Warren W.C."/>
        </authorList>
    </citation>
    <scope>NUCLEOTIDE SEQUENCE [LARGE SCALE GENOMIC DNA]</scope>
</reference>
<dbReference type="SUPFAM" id="SSF161111">
    <property type="entry name" value="Cation efflux protein transmembrane domain-like"/>
    <property type="match status" value="1"/>
</dbReference>
<dbReference type="GO" id="GO:0046872">
    <property type="term" value="F:metal ion binding"/>
    <property type="evidence" value="ECO:0007669"/>
    <property type="project" value="UniProtKB-KW"/>
</dbReference>
<comment type="subunit">
    <text evidence="4">Homodimer.</text>
</comment>
<dbReference type="InterPro" id="IPR050681">
    <property type="entry name" value="CDF/SLC30A"/>
</dbReference>
<dbReference type="GO" id="GO:0005886">
    <property type="term" value="C:plasma membrane"/>
    <property type="evidence" value="ECO:0007669"/>
    <property type="project" value="UniProtKB-SubCell"/>
</dbReference>
<evidence type="ECO:0000256" key="14">
    <source>
        <dbReference type="ARBA" id="ARBA00023136"/>
    </source>
</evidence>
<reference evidence="25" key="2">
    <citation type="journal article" date="2007" name="PLoS Biol.">
        <title>Survey sequencing and comparative analysis of the elephant shark (Callorhinchus milii) genome.</title>
        <authorList>
            <person name="Venkatesh B."/>
            <person name="Kirkness E.F."/>
            <person name="Loh Y.H."/>
            <person name="Halpern A.L."/>
            <person name="Lee A.P."/>
            <person name="Johnson J."/>
            <person name="Dandona N."/>
            <person name="Viswanathan L.D."/>
            <person name="Tay A."/>
            <person name="Venter J.C."/>
            <person name="Strausberg R.L."/>
            <person name="Brenner S."/>
        </authorList>
    </citation>
    <scope>NUCLEOTIDE SEQUENCE [LARGE SCALE GENOMIC DNA]</scope>
</reference>
<comment type="similarity">
    <text evidence="3">Belongs to the cation diffusion facilitator (CDF) transporter (TC 2.A.4) family. SLC30A subfamily.</text>
</comment>
<keyword evidence="25" id="KW-1185">Reference proteome</keyword>
<keyword evidence="9" id="KW-0479">Metal-binding</keyword>
<evidence type="ECO:0000256" key="19">
    <source>
        <dbReference type="ARBA" id="ARBA00042037"/>
    </source>
</evidence>
<reference evidence="24" key="5">
    <citation type="submission" date="2025-09" db="UniProtKB">
        <authorList>
            <consortium name="Ensembl"/>
        </authorList>
    </citation>
    <scope>IDENTIFICATION</scope>
</reference>
<evidence type="ECO:0000256" key="5">
    <source>
        <dbReference type="ARBA" id="ARBA00022448"/>
    </source>
</evidence>
<dbReference type="Proteomes" id="UP000314986">
    <property type="component" value="Unassembled WGS sequence"/>
</dbReference>
<evidence type="ECO:0000256" key="9">
    <source>
        <dbReference type="ARBA" id="ARBA00022723"/>
    </source>
</evidence>
<evidence type="ECO:0000256" key="12">
    <source>
        <dbReference type="ARBA" id="ARBA00022989"/>
    </source>
</evidence>
<reference evidence="25" key="1">
    <citation type="journal article" date="2006" name="Science">
        <title>Ancient noncoding elements conserved in the human genome.</title>
        <authorList>
            <person name="Venkatesh B."/>
            <person name="Kirkness E.F."/>
            <person name="Loh Y.H."/>
            <person name="Halpern A.L."/>
            <person name="Lee A.P."/>
            <person name="Johnson J."/>
            <person name="Dandona N."/>
            <person name="Viswanathan L.D."/>
            <person name="Tay A."/>
            <person name="Venter J.C."/>
            <person name="Strausberg R.L."/>
            <person name="Brenner S."/>
        </authorList>
    </citation>
    <scope>NUCLEOTIDE SEQUENCE [LARGE SCALE GENOMIC DNA]</scope>
</reference>
<keyword evidence="10" id="KW-0862">Zinc</keyword>
<evidence type="ECO:0000256" key="11">
    <source>
        <dbReference type="ARBA" id="ARBA00022906"/>
    </source>
</evidence>
<evidence type="ECO:0000256" key="20">
    <source>
        <dbReference type="ARBA" id="ARBA00048349"/>
    </source>
</evidence>
<accession>A0A4W3JP44</accession>
<dbReference type="Ensembl" id="ENSCMIT00000045086.1">
    <property type="protein sequence ID" value="ENSCMIP00000044447.1"/>
    <property type="gene ID" value="ENSCMIG00000018388.1"/>
</dbReference>
<keyword evidence="6" id="KW-0050">Antiport</keyword>